<dbReference type="PANTHER" id="PTHR10741">
    <property type="entry name" value="TRANSLIN AND TRANSLIN ASSOCIATED PROTEIN X"/>
    <property type="match status" value="1"/>
</dbReference>
<dbReference type="InterPro" id="IPR033956">
    <property type="entry name" value="Translin"/>
</dbReference>
<dbReference type="GO" id="GO:0016070">
    <property type="term" value="P:RNA metabolic process"/>
    <property type="evidence" value="ECO:0007669"/>
    <property type="project" value="InterPro"/>
</dbReference>
<evidence type="ECO:0000256" key="4">
    <source>
        <dbReference type="ARBA" id="ARBA00022490"/>
    </source>
</evidence>
<sequence>MIDSSIFESLQLKIDEESKIRDEIQDIVQELSKRVNPILDDATREISAQREDIVKLVTVASKHPFYKYNHLWSKELQNLVLTSVSFHGVLYTPADMPEQVFSIEFCSWLGGMKGVVSDNTTFMTIEDVGKFLAVPVNLKDQDAFHLTIEEYLHALISLVEELSRLAVNSVTLGDYTRPLQIHTFISDLHAGFQLLNLKNDSLRKRSDGIKYNVKKVEDVVYDLSLRNLIPKKGANE</sequence>
<evidence type="ECO:0000256" key="3">
    <source>
        <dbReference type="ARBA" id="ARBA00005902"/>
    </source>
</evidence>
<evidence type="ECO:0000256" key="6">
    <source>
        <dbReference type="ARBA" id="ARBA00023125"/>
    </source>
</evidence>
<dbReference type="InterPro" id="IPR036081">
    <property type="entry name" value="Translin_sf"/>
</dbReference>
<organism evidence="8 9">
    <name type="scientific">Arthroderma benhamiae (strain ATCC MYA-4681 / CBS 112371)</name>
    <name type="common">Trichophyton mentagrophytes</name>
    <dbReference type="NCBI Taxonomy" id="663331"/>
    <lineage>
        <taxon>Eukaryota</taxon>
        <taxon>Fungi</taxon>
        <taxon>Dikarya</taxon>
        <taxon>Ascomycota</taxon>
        <taxon>Pezizomycotina</taxon>
        <taxon>Eurotiomycetes</taxon>
        <taxon>Eurotiomycetidae</taxon>
        <taxon>Onygenales</taxon>
        <taxon>Arthrodermataceae</taxon>
        <taxon>Trichophyton</taxon>
    </lineage>
</organism>
<dbReference type="Pfam" id="PF01997">
    <property type="entry name" value="Translin"/>
    <property type="match status" value="1"/>
</dbReference>
<evidence type="ECO:0000313" key="8">
    <source>
        <dbReference type="EMBL" id="EFE31387.1"/>
    </source>
</evidence>
<name>D4B012_ARTBC</name>
<proteinExistence type="inferred from homology"/>
<gene>
    <name evidence="8" type="ORF">ARB_01783</name>
</gene>
<dbReference type="STRING" id="663331.D4B012"/>
<dbReference type="InterPro" id="IPR016068">
    <property type="entry name" value="Translin_N"/>
</dbReference>
<comment type="similarity">
    <text evidence="3">Belongs to the translin family.</text>
</comment>
<evidence type="ECO:0000256" key="7">
    <source>
        <dbReference type="ARBA" id="ARBA00023242"/>
    </source>
</evidence>
<dbReference type="GO" id="GO:0005634">
    <property type="term" value="C:nucleus"/>
    <property type="evidence" value="ECO:0007669"/>
    <property type="project" value="UniProtKB-SubCell"/>
</dbReference>
<dbReference type="RefSeq" id="XP_003012027.1">
    <property type="nucleotide sequence ID" value="XM_003011981.1"/>
</dbReference>
<dbReference type="SUPFAM" id="SSF74784">
    <property type="entry name" value="Translin"/>
    <property type="match status" value="1"/>
</dbReference>
<dbReference type="CDD" id="cd14819">
    <property type="entry name" value="Translin"/>
    <property type="match status" value="1"/>
</dbReference>
<dbReference type="FunFam" id="1.20.58.200:FF:000002">
    <property type="entry name" value="Putative translin"/>
    <property type="match status" value="1"/>
</dbReference>
<dbReference type="HOGENOM" id="CLU_079179_0_0_1"/>
<keyword evidence="9" id="KW-1185">Reference proteome</keyword>
<accession>D4B012</accession>
<keyword evidence="5" id="KW-0694">RNA-binding</keyword>
<evidence type="ECO:0008006" key="10">
    <source>
        <dbReference type="Google" id="ProtNLM"/>
    </source>
</evidence>
<dbReference type="Proteomes" id="UP000008866">
    <property type="component" value="Unassembled WGS sequence"/>
</dbReference>
<dbReference type="GO" id="GO:0005737">
    <property type="term" value="C:cytoplasm"/>
    <property type="evidence" value="ECO:0007669"/>
    <property type="project" value="UniProtKB-SubCell"/>
</dbReference>
<comment type="subcellular location">
    <subcellularLocation>
        <location evidence="2">Cytoplasm</location>
    </subcellularLocation>
    <subcellularLocation>
        <location evidence="1">Nucleus</location>
    </subcellularLocation>
</comment>
<dbReference type="GO" id="GO:0003723">
    <property type="term" value="F:RNA binding"/>
    <property type="evidence" value="ECO:0007669"/>
    <property type="project" value="UniProtKB-KW"/>
</dbReference>
<dbReference type="GeneID" id="9519352"/>
<dbReference type="OMA" id="DAFHFTI"/>
<dbReference type="GO" id="GO:0043565">
    <property type="term" value="F:sequence-specific DNA binding"/>
    <property type="evidence" value="ECO:0007669"/>
    <property type="project" value="InterPro"/>
</dbReference>
<reference evidence="9" key="1">
    <citation type="journal article" date="2011" name="Genome Biol.">
        <title>Comparative and functional genomics provide insights into the pathogenicity of dermatophytic fungi.</title>
        <authorList>
            <person name="Burmester A."/>
            <person name="Shelest E."/>
            <person name="Gloeckner G."/>
            <person name="Heddergott C."/>
            <person name="Schindler S."/>
            <person name="Staib P."/>
            <person name="Heidel A."/>
            <person name="Felder M."/>
            <person name="Petzold A."/>
            <person name="Szafranski K."/>
            <person name="Feuermann M."/>
            <person name="Pedruzzi I."/>
            <person name="Priebe S."/>
            <person name="Groth M."/>
            <person name="Winkler R."/>
            <person name="Li W."/>
            <person name="Kniemeyer O."/>
            <person name="Schroeckh V."/>
            <person name="Hertweck C."/>
            <person name="Hube B."/>
            <person name="White T.C."/>
            <person name="Platzer M."/>
            <person name="Guthke R."/>
            <person name="Heitman J."/>
            <person name="Woestemeyer J."/>
            <person name="Zipfel P.F."/>
            <person name="Monod M."/>
            <person name="Brakhage A.A."/>
        </authorList>
    </citation>
    <scope>NUCLEOTIDE SEQUENCE [LARGE SCALE GENOMIC DNA]</scope>
    <source>
        <strain evidence="9">ATCC MYA-4681 / CBS 112371</strain>
    </source>
</reference>
<keyword evidence="7" id="KW-0539">Nucleus</keyword>
<keyword evidence="4" id="KW-0963">Cytoplasm</keyword>
<dbReference type="KEGG" id="abe:ARB_01783"/>
<dbReference type="GO" id="GO:0003697">
    <property type="term" value="F:single-stranded DNA binding"/>
    <property type="evidence" value="ECO:0007669"/>
    <property type="project" value="InterPro"/>
</dbReference>
<dbReference type="InterPro" id="IPR016069">
    <property type="entry name" value="Translin_C"/>
</dbReference>
<dbReference type="Gene3D" id="1.20.58.200">
    <property type="entry name" value="Translin, domain 2"/>
    <property type="match status" value="1"/>
</dbReference>
<dbReference type="AlphaFoldDB" id="D4B012"/>
<dbReference type="EMBL" id="ABSU01000022">
    <property type="protein sequence ID" value="EFE31387.1"/>
    <property type="molecule type" value="Genomic_DNA"/>
</dbReference>
<dbReference type="Gene3D" id="1.20.58.190">
    <property type="entry name" value="Translin, domain 1"/>
    <property type="match status" value="1"/>
</dbReference>
<evidence type="ECO:0000256" key="5">
    <source>
        <dbReference type="ARBA" id="ARBA00022884"/>
    </source>
</evidence>
<evidence type="ECO:0000313" key="9">
    <source>
        <dbReference type="Proteomes" id="UP000008866"/>
    </source>
</evidence>
<dbReference type="eggNOG" id="KOG3067">
    <property type="taxonomic scope" value="Eukaryota"/>
</dbReference>
<evidence type="ECO:0000256" key="1">
    <source>
        <dbReference type="ARBA" id="ARBA00004123"/>
    </source>
</evidence>
<keyword evidence="6" id="KW-0238">DNA-binding</keyword>
<protein>
    <recommendedName>
        <fullName evidence="10">Recombination hotspot-binding protein (Translin)</fullName>
    </recommendedName>
</protein>
<evidence type="ECO:0000256" key="2">
    <source>
        <dbReference type="ARBA" id="ARBA00004496"/>
    </source>
</evidence>
<dbReference type="InterPro" id="IPR002848">
    <property type="entry name" value="Translin_fam"/>
</dbReference>
<comment type="caution">
    <text evidence="8">The sequence shown here is derived from an EMBL/GenBank/DDBJ whole genome shotgun (WGS) entry which is preliminary data.</text>
</comment>